<dbReference type="PROSITE" id="PS00134">
    <property type="entry name" value="TRYPSIN_HIS"/>
    <property type="match status" value="1"/>
</dbReference>
<keyword evidence="2" id="KW-0378">Hydrolase</keyword>
<dbReference type="PANTHER" id="PTHR24252:SF7">
    <property type="entry name" value="HYALIN"/>
    <property type="match status" value="1"/>
</dbReference>
<evidence type="ECO:0000313" key="7">
    <source>
        <dbReference type="Proteomes" id="UP000015102"/>
    </source>
</evidence>
<dbReference type="InterPro" id="IPR001314">
    <property type="entry name" value="Peptidase_S1A"/>
</dbReference>
<feature type="domain" description="Peptidase S1" evidence="5">
    <location>
        <begin position="40"/>
        <end position="165"/>
    </location>
</feature>
<dbReference type="PANTHER" id="PTHR24252">
    <property type="entry name" value="ACROSIN-RELATED"/>
    <property type="match status" value="1"/>
</dbReference>
<dbReference type="SUPFAM" id="SSF50494">
    <property type="entry name" value="Trypsin-like serine proteases"/>
    <property type="match status" value="1"/>
</dbReference>
<dbReference type="Proteomes" id="UP000015102">
    <property type="component" value="Unassembled WGS sequence"/>
</dbReference>
<dbReference type="GO" id="GO:0006508">
    <property type="term" value="P:proteolysis"/>
    <property type="evidence" value="ECO:0007669"/>
    <property type="project" value="UniProtKB-KW"/>
</dbReference>
<accession>T1H5H6</accession>
<dbReference type="CDD" id="cd00190">
    <property type="entry name" value="Tryp_SPc"/>
    <property type="match status" value="1"/>
</dbReference>
<dbReference type="PRINTS" id="PR00722">
    <property type="entry name" value="CHYMOTRYPSIN"/>
</dbReference>
<dbReference type="EMBL" id="CAQQ02056355">
    <property type="status" value="NOT_ANNOTATED_CDS"/>
    <property type="molecule type" value="Genomic_DNA"/>
</dbReference>
<dbReference type="EnsemblMetazoa" id="MESCA011553-RA">
    <property type="protein sequence ID" value="MESCA011553-PA"/>
    <property type="gene ID" value="MESCA011553"/>
</dbReference>
<dbReference type="InterPro" id="IPR043504">
    <property type="entry name" value="Peptidase_S1_PA_chymotrypsin"/>
</dbReference>
<evidence type="ECO:0000313" key="6">
    <source>
        <dbReference type="EnsemblMetazoa" id="MESCA011553-PA"/>
    </source>
</evidence>
<keyword evidence="3" id="KW-0720">Serine protease</keyword>
<reference evidence="7" key="1">
    <citation type="submission" date="2013-02" db="EMBL/GenBank/DDBJ databases">
        <authorList>
            <person name="Hughes D."/>
        </authorList>
    </citation>
    <scope>NUCLEOTIDE SEQUENCE</scope>
    <source>
        <strain>Durham</strain>
        <strain evidence="7">NC isolate 2 -- Noor lab</strain>
    </source>
</reference>
<dbReference type="EMBL" id="CAQQ02056356">
    <property type="status" value="NOT_ANNOTATED_CDS"/>
    <property type="molecule type" value="Genomic_DNA"/>
</dbReference>
<proteinExistence type="predicted"/>
<evidence type="ECO:0000256" key="4">
    <source>
        <dbReference type="ARBA" id="ARBA00023157"/>
    </source>
</evidence>
<evidence type="ECO:0000256" key="1">
    <source>
        <dbReference type="ARBA" id="ARBA00022670"/>
    </source>
</evidence>
<dbReference type="FunFam" id="2.40.10.10:FF:000073">
    <property type="entry name" value="Trypsin alpha"/>
    <property type="match status" value="1"/>
</dbReference>
<name>T1H5H6_MEGSC</name>
<dbReference type="AlphaFoldDB" id="T1H5H6"/>
<evidence type="ECO:0000256" key="2">
    <source>
        <dbReference type="ARBA" id="ARBA00022801"/>
    </source>
</evidence>
<dbReference type="GO" id="GO:0004252">
    <property type="term" value="F:serine-type endopeptidase activity"/>
    <property type="evidence" value="ECO:0007669"/>
    <property type="project" value="InterPro"/>
</dbReference>
<keyword evidence="1" id="KW-0645">Protease</keyword>
<dbReference type="InterPro" id="IPR009003">
    <property type="entry name" value="Peptidase_S1_PA"/>
</dbReference>
<dbReference type="Gene3D" id="2.40.10.10">
    <property type="entry name" value="Trypsin-like serine proteases"/>
    <property type="match status" value="1"/>
</dbReference>
<dbReference type="HOGENOM" id="CLU_1614989_0_0_1"/>
<keyword evidence="4" id="KW-1015">Disulfide bond</keyword>
<dbReference type="Pfam" id="PF00089">
    <property type="entry name" value="Trypsin"/>
    <property type="match status" value="1"/>
</dbReference>
<protein>
    <recommendedName>
        <fullName evidence="5">Peptidase S1 domain-containing protein</fullName>
    </recommendedName>
</protein>
<evidence type="ECO:0000259" key="5">
    <source>
        <dbReference type="PROSITE" id="PS50240"/>
    </source>
</evidence>
<reference evidence="6" key="2">
    <citation type="submission" date="2015-06" db="UniProtKB">
        <authorList>
            <consortium name="EnsemblMetazoa"/>
        </authorList>
    </citation>
    <scope>IDENTIFICATION</scope>
</reference>
<dbReference type="InterPro" id="IPR001254">
    <property type="entry name" value="Trypsin_dom"/>
</dbReference>
<dbReference type="InterPro" id="IPR018114">
    <property type="entry name" value="TRYPSIN_HIS"/>
</dbReference>
<sequence length="165" mass="18795">MYTKFGLRLNGVCSNAIPNLNVSNIVPSKPFKFNEIEGRIVGGRPAYREQFPYQAGISYRRNGAGYWCGGTLINSQWVLTAAHCMYSVQKVTVYLGSNIRESKEPGTLMLDISLFNNSIIVHENYRDLDTSNDIALIHLPYNITFSSYIQPVKLPRRRITYPLFH</sequence>
<keyword evidence="7" id="KW-1185">Reference proteome</keyword>
<organism evidence="6 7">
    <name type="scientific">Megaselia scalaris</name>
    <name type="common">Humpbacked fly</name>
    <name type="synonym">Phora scalaris</name>
    <dbReference type="NCBI Taxonomy" id="36166"/>
    <lineage>
        <taxon>Eukaryota</taxon>
        <taxon>Metazoa</taxon>
        <taxon>Ecdysozoa</taxon>
        <taxon>Arthropoda</taxon>
        <taxon>Hexapoda</taxon>
        <taxon>Insecta</taxon>
        <taxon>Pterygota</taxon>
        <taxon>Neoptera</taxon>
        <taxon>Endopterygota</taxon>
        <taxon>Diptera</taxon>
        <taxon>Brachycera</taxon>
        <taxon>Muscomorpha</taxon>
        <taxon>Platypezoidea</taxon>
        <taxon>Phoridae</taxon>
        <taxon>Megaseliini</taxon>
        <taxon>Megaselia</taxon>
    </lineage>
</organism>
<dbReference type="OMA" id="YNLEWIR"/>
<dbReference type="STRING" id="36166.T1H5H6"/>
<evidence type="ECO:0000256" key="3">
    <source>
        <dbReference type="ARBA" id="ARBA00022825"/>
    </source>
</evidence>
<dbReference type="PROSITE" id="PS50240">
    <property type="entry name" value="TRYPSIN_DOM"/>
    <property type="match status" value="1"/>
</dbReference>
<dbReference type="SMART" id="SM00020">
    <property type="entry name" value="Tryp_SPc"/>
    <property type="match status" value="1"/>
</dbReference>